<evidence type="ECO:0000313" key="3">
    <source>
        <dbReference type="Proteomes" id="UP001187192"/>
    </source>
</evidence>
<comment type="caution">
    <text evidence="2">The sequence shown here is derived from an EMBL/GenBank/DDBJ whole genome shotgun (WGS) entry which is preliminary data.</text>
</comment>
<protein>
    <recommendedName>
        <fullName evidence="1">RNase H type-1 domain-containing protein</fullName>
    </recommendedName>
</protein>
<dbReference type="EMBL" id="BTGU01000120">
    <property type="protein sequence ID" value="GMN61962.1"/>
    <property type="molecule type" value="Genomic_DNA"/>
</dbReference>
<dbReference type="GO" id="GO:0004523">
    <property type="term" value="F:RNA-DNA hybrid ribonuclease activity"/>
    <property type="evidence" value="ECO:0007669"/>
    <property type="project" value="InterPro"/>
</dbReference>
<sequence>MCGVVVRDDQGMVIGAAAKRVFGSFSPHVGKCIVVREGAWFTQLLGASSWSMETDAINVVCMINNPNAHSLEANIVEDICNSLNRANSGHVCYAQVLGLFCKKRFVEFAINPEPLF</sequence>
<proteinExistence type="predicted"/>
<dbReference type="AlphaFoldDB" id="A0AA88DUC1"/>
<organism evidence="2 3">
    <name type="scientific">Ficus carica</name>
    <name type="common">Common fig</name>
    <dbReference type="NCBI Taxonomy" id="3494"/>
    <lineage>
        <taxon>Eukaryota</taxon>
        <taxon>Viridiplantae</taxon>
        <taxon>Streptophyta</taxon>
        <taxon>Embryophyta</taxon>
        <taxon>Tracheophyta</taxon>
        <taxon>Spermatophyta</taxon>
        <taxon>Magnoliopsida</taxon>
        <taxon>eudicotyledons</taxon>
        <taxon>Gunneridae</taxon>
        <taxon>Pentapetalae</taxon>
        <taxon>rosids</taxon>
        <taxon>fabids</taxon>
        <taxon>Rosales</taxon>
        <taxon>Moraceae</taxon>
        <taxon>Ficeae</taxon>
        <taxon>Ficus</taxon>
    </lineage>
</organism>
<feature type="domain" description="RNase H type-1" evidence="1">
    <location>
        <begin position="3"/>
        <end position="86"/>
    </location>
</feature>
<dbReference type="GO" id="GO:0003676">
    <property type="term" value="F:nucleic acid binding"/>
    <property type="evidence" value="ECO:0007669"/>
    <property type="project" value="InterPro"/>
</dbReference>
<name>A0AA88DUC1_FICCA</name>
<reference evidence="2" key="1">
    <citation type="submission" date="2023-07" db="EMBL/GenBank/DDBJ databases">
        <title>draft genome sequence of fig (Ficus carica).</title>
        <authorList>
            <person name="Takahashi T."/>
            <person name="Nishimura K."/>
        </authorList>
    </citation>
    <scope>NUCLEOTIDE SEQUENCE</scope>
</reference>
<dbReference type="InterPro" id="IPR002156">
    <property type="entry name" value="RNaseH_domain"/>
</dbReference>
<gene>
    <name evidence="2" type="ORF">TIFTF001_031053</name>
</gene>
<keyword evidence="3" id="KW-1185">Reference proteome</keyword>
<accession>A0AA88DUC1</accession>
<dbReference type="Proteomes" id="UP001187192">
    <property type="component" value="Unassembled WGS sequence"/>
</dbReference>
<evidence type="ECO:0000259" key="1">
    <source>
        <dbReference type="Pfam" id="PF13456"/>
    </source>
</evidence>
<dbReference type="Pfam" id="PF13456">
    <property type="entry name" value="RVT_3"/>
    <property type="match status" value="1"/>
</dbReference>
<evidence type="ECO:0000313" key="2">
    <source>
        <dbReference type="EMBL" id="GMN61962.1"/>
    </source>
</evidence>